<dbReference type="InterPro" id="IPR011990">
    <property type="entry name" value="TPR-like_helical_dom_sf"/>
</dbReference>
<name>A0A832A3H2_9BACT</name>
<accession>A0A832A3H2</accession>
<feature type="transmembrane region" description="Helical" evidence="2">
    <location>
        <begin position="44"/>
        <end position="66"/>
    </location>
</feature>
<evidence type="ECO:0000313" key="3">
    <source>
        <dbReference type="EMBL" id="HFK97002.1"/>
    </source>
</evidence>
<dbReference type="Gene3D" id="1.25.40.10">
    <property type="entry name" value="Tetratricopeptide repeat domain"/>
    <property type="match status" value="1"/>
</dbReference>
<comment type="caution">
    <text evidence="3">The sequence shown here is derived from an EMBL/GenBank/DDBJ whole genome shotgun (WGS) entry which is preliminary data.</text>
</comment>
<dbReference type="SUPFAM" id="SSF48452">
    <property type="entry name" value="TPR-like"/>
    <property type="match status" value="1"/>
</dbReference>
<dbReference type="AlphaFoldDB" id="A0A832A3H2"/>
<gene>
    <name evidence="3" type="ORF">ENS06_06705</name>
</gene>
<feature type="compositionally biased region" description="Basic and acidic residues" evidence="1">
    <location>
        <begin position="260"/>
        <end position="284"/>
    </location>
</feature>
<feature type="compositionally biased region" description="Low complexity" evidence="1">
    <location>
        <begin position="236"/>
        <end position="254"/>
    </location>
</feature>
<evidence type="ECO:0000256" key="1">
    <source>
        <dbReference type="SAM" id="MobiDB-lite"/>
    </source>
</evidence>
<feature type="compositionally biased region" description="Polar residues" evidence="1">
    <location>
        <begin position="177"/>
        <end position="186"/>
    </location>
</feature>
<feature type="region of interest" description="Disordered" evidence="1">
    <location>
        <begin position="235"/>
        <end position="288"/>
    </location>
</feature>
<feature type="region of interest" description="Disordered" evidence="1">
    <location>
        <begin position="19"/>
        <end position="40"/>
    </location>
</feature>
<proteinExistence type="predicted"/>
<evidence type="ECO:0000256" key="2">
    <source>
        <dbReference type="SAM" id="Phobius"/>
    </source>
</evidence>
<protein>
    <submittedName>
        <fullName evidence="3">Tetratricopeptide repeat protein</fullName>
    </submittedName>
</protein>
<reference evidence="3" key="1">
    <citation type="journal article" date="2020" name="mSystems">
        <title>Genome- and Community-Level Interaction Insights into Carbon Utilization and Element Cycling Functions of Hydrothermarchaeota in Hydrothermal Sediment.</title>
        <authorList>
            <person name="Zhou Z."/>
            <person name="Liu Y."/>
            <person name="Xu W."/>
            <person name="Pan J."/>
            <person name="Luo Z.H."/>
            <person name="Li M."/>
        </authorList>
    </citation>
    <scope>NUCLEOTIDE SEQUENCE [LARGE SCALE GENOMIC DNA]</scope>
    <source>
        <strain evidence="3">SpSt-456</strain>
    </source>
</reference>
<keyword evidence="2" id="KW-0472">Membrane</keyword>
<dbReference type="EMBL" id="DSTK01000019">
    <property type="protein sequence ID" value="HFK97002.1"/>
    <property type="molecule type" value="Genomic_DNA"/>
</dbReference>
<sequence>MSELYDHLKRLQGKHQRVLDEGVPFPASQGRREEPSGAGRSKRLLLAVPLACVVLGLLTVAAVVAVRKFSEDGPGAKSQKIARVPNAAPESPLQALEMPQKNPAEPYAGAPLRAPEGVDAVGKGAAASEGVPGEPDSPNKEAVPKMGTGDSSGGPGSRPIPPGEKAAEPSVKASGMATPTSGSSTVMPPVDSPPSGLTEVARPDQGHGKGAKVAASASAGSLNGEIPALGLEKEAISQSPSSAESGSGVPVSAATPGDALRAERKSPLRSKEGAVAKSPKKEIAPLDGVGDGSRHVLVMAEEARRMGDWEEAARGYREYLARKSDPSVMNNLGAVLLAQGRFTEAEQVLAQAFNRSADPDIGANLAVAYWFQGKKDAACLLVFSLQENSSAAGALESLGPMRYQCRRDR</sequence>
<keyword evidence="2" id="KW-0812">Transmembrane</keyword>
<dbReference type="Pfam" id="PF13374">
    <property type="entry name" value="TPR_10"/>
    <property type="match status" value="1"/>
</dbReference>
<organism evidence="3">
    <name type="scientific">Desulfacinum infernum</name>
    <dbReference type="NCBI Taxonomy" id="35837"/>
    <lineage>
        <taxon>Bacteria</taxon>
        <taxon>Pseudomonadati</taxon>
        <taxon>Thermodesulfobacteriota</taxon>
        <taxon>Syntrophobacteria</taxon>
        <taxon>Syntrophobacterales</taxon>
        <taxon>Syntrophobacteraceae</taxon>
        <taxon>Desulfacinum</taxon>
    </lineage>
</organism>
<keyword evidence="2" id="KW-1133">Transmembrane helix</keyword>
<feature type="region of interest" description="Disordered" evidence="1">
    <location>
        <begin position="123"/>
        <end position="218"/>
    </location>
</feature>